<dbReference type="Gene3D" id="1.10.30.50">
    <property type="match status" value="1"/>
</dbReference>
<evidence type="ECO:0000313" key="3">
    <source>
        <dbReference type="Proteomes" id="UP000241167"/>
    </source>
</evidence>
<reference evidence="2 3" key="1">
    <citation type="submission" date="2018-03" db="EMBL/GenBank/DDBJ databases">
        <title>The draft genome of Sphingosinicella sp. GL-C-18.</title>
        <authorList>
            <person name="Liu L."/>
            <person name="Li L."/>
            <person name="Liang L."/>
            <person name="Zhang X."/>
            <person name="Wang T."/>
        </authorList>
    </citation>
    <scope>NUCLEOTIDE SEQUENCE [LARGE SCALE GENOMIC DNA]</scope>
    <source>
        <strain evidence="2 3">GL-C-18</strain>
    </source>
</reference>
<proteinExistence type="predicted"/>
<comment type="caution">
    <text evidence="2">The sequence shown here is derived from an EMBL/GenBank/DDBJ whole genome shotgun (WGS) entry which is preliminary data.</text>
</comment>
<dbReference type="AlphaFoldDB" id="A0A2P7QV94"/>
<accession>A0A2P7QV94</accession>
<dbReference type="EMBL" id="PXYI01000002">
    <property type="protein sequence ID" value="PSJ41881.1"/>
    <property type="molecule type" value="Genomic_DNA"/>
</dbReference>
<organism evidence="2 3">
    <name type="scientific">Allosphingosinicella deserti</name>
    <dbReference type="NCBI Taxonomy" id="2116704"/>
    <lineage>
        <taxon>Bacteria</taxon>
        <taxon>Pseudomonadati</taxon>
        <taxon>Pseudomonadota</taxon>
        <taxon>Alphaproteobacteria</taxon>
        <taxon>Sphingomonadales</taxon>
        <taxon>Sphingomonadaceae</taxon>
        <taxon>Allosphingosinicella</taxon>
    </lineage>
</organism>
<sequence length="108" mass="12450">MPSRKARQQKSRNATTEPAPTCFLCERPMGRKIERHHPVPKSRGGRETAPVHPICHRTIHAALDNKSLERNFASAEALRAHPDIATFITWVRDKDPDFHVPTRQRKRK</sequence>
<keyword evidence="3" id="KW-1185">Reference proteome</keyword>
<dbReference type="OrthoDB" id="7667044at2"/>
<feature type="compositionally biased region" description="Basic residues" evidence="1">
    <location>
        <begin position="1"/>
        <end position="10"/>
    </location>
</feature>
<keyword evidence="2" id="KW-0540">Nuclease</keyword>
<protein>
    <submittedName>
        <fullName evidence="2">HNH endonuclease</fullName>
    </submittedName>
</protein>
<feature type="region of interest" description="Disordered" evidence="1">
    <location>
        <begin position="1"/>
        <end position="51"/>
    </location>
</feature>
<evidence type="ECO:0000313" key="2">
    <source>
        <dbReference type="EMBL" id="PSJ41881.1"/>
    </source>
</evidence>
<dbReference type="PANTHER" id="PTHR37827">
    <property type="entry name" value="TUDOR DOMAIN-CONTAINING PROTEIN"/>
    <property type="match status" value="1"/>
</dbReference>
<evidence type="ECO:0000256" key="1">
    <source>
        <dbReference type="SAM" id="MobiDB-lite"/>
    </source>
</evidence>
<name>A0A2P7QV94_9SPHN</name>
<keyword evidence="2" id="KW-0255">Endonuclease</keyword>
<dbReference type="PANTHER" id="PTHR37827:SF1">
    <property type="entry name" value="HNH DOMAIN-CONTAINING PROTEIN"/>
    <property type="match status" value="1"/>
</dbReference>
<dbReference type="GO" id="GO:0004519">
    <property type="term" value="F:endonuclease activity"/>
    <property type="evidence" value="ECO:0007669"/>
    <property type="project" value="UniProtKB-KW"/>
</dbReference>
<gene>
    <name evidence="2" type="ORF">C7I55_06335</name>
</gene>
<dbReference type="Proteomes" id="UP000241167">
    <property type="component" value="Unassembled WGS sequence"/>
</dbReference>
<keyword evidence="2" id="KW-0378">Hydrolase</keyword>